<evidence type="ECO:0000313" key="3">
    <source>
        <dbReference type="Proteomes" id="UP000009173"/>
    </source>
</evidence>
<dbReference type="KEGG" id="dvl:Dvul_0971"/>
<feature type="transmembrane region" description="Helical" evidence="1">
    <location>
        <begin position="124"/>
        <end position="140"/>
    </location>
</feature>
<organism evidence="2 3">
    <name type="scientific">Nitratidesulfovibrio vulgaris (strain DP4)</name>
    <name type="common">Desulfovibrio vulgaris</name>
    <dbReference type="NCBI Taxonomy" id="391774"/>
    <lineage>
        <taxon>Bacteria</taxon>
        <taxon>Pseudomonadati</taxon>
        <taxon>Thermodesulfobacteriota</taxon>
        <taxon>Desulfovibrionia</taxon>
        <taxon>Desulfovibrionales</taxon>
        <taxon>Desulfovibrionaceae</taxon>
        <taxon>Nitratidesulfovibrio</taxon>
    </lineage>
</organism>
<sequence>MYKWLRVLLELLPLQVFALSWRLEGATAPGGWQLPYGLAALTAVVCIGILVWRRVLLDRLLLGVNAAIILGALGLYCGTPGLPKLLADIRGAGVFAVVLLTAGVTYLARPAALLDFERGTWEPWDRYMLLAVFIAFWLAFATREEPLVGAMLLGALFVVRTMLQQAARRW</sequence>
<proteinExistence type="predicted"/>
<dbReference type="HOGENOM" id="CLU_1568237_0_0_7"/>
<dbReference type="RefSeq" id="WP_010939559.1">
    <property type="nucleotide sequence ID" value="NC_008751.1"/>
</dbReference>
<dbReference type="Proteomes" id="UP000009173">
    <property type="component" value="Chromosome"/>
</dbReference>
<keyword evidence="1" id="KW-0812">Transmembrane</keyword>
<feature type="transmembrane region" description="Helical" evidence="1">
    <location>
        <begin position="35"/>
        <end position="53"/>
    </location>
</feature>
<keyword evidence="1" id="KW-0472">Membrane</keyword>
<protein>
    <submittedName>
        <fullName evidence="2">Uncharacterized protein</fullName>
    </submittedName>
</protein>
<evidence type="ECO:0000256" key="1">
    <source>
        <dbReference type="SAM" id="Phobius"/>
    </source>
</evidence>
<gene>
    <name evidence="2" type="ordered locus">Dvul_0971</name>
</gene>
<dbReference type="EMBL" id="CP000527">
    <property type="protein sequence ID" value="ABM27992.1"/>
    <property type="molecule type" value="Genomic_DNA"/>
</dbReference>
<name>A0A0H3A929_NITV4</name>
<keyword evidence="1" id="KW-1133">Transmembrane helix</keyword>
<feature type="transmembrane region" description="Helical" evidence="1">
    <location>
        <begin position="146"/>
        <end position="163"/>
    </location>
</feature>
<dbReference type="AlphaFoldDB" id="A0A0H3A929"/>
<accession>A0A0H3A929</accession>
<feature type="transmembrane region" description="Helical" evidence="1">
    <location>
        <begin position="60"/>
        <end position="82"/>
    </location>
</feature>
<feature type="transmembrane region" description="Helical" evidence="1">
    <location>
        <begin position="94"/>
        <end position="112"/>
    </location>
</feature>
<evidence type="ECO:0000313" key="2">
    <source>
        <dbReference type="EMBL" id="ABM27992.1"/>
    </source>
</evidence>
<reference evidence="3" key="1">
    <citation type="journal article" date="2009" name="Environ. Microbiol.">
        <title>Contribution of mobile genetic elements to Desulfovibrio vulgaris genome plasticity.</title>
        <authorList>
            <person name="Walker C.B."/>
            <person name="Stolyar S."/>
            <person name="Chivian D."/>
            <person name="Pinel N."/>
            <person name="Gabster J.A."/>
            <person name="Dehal P.S."/>
            <person name="He Z."/>
            <person name="Yang Z.K."/>
            <person name="Yen H.C."/>
            <person name="Zhou J."/>
            <person name="Wall J.D."/>
            <person name="Hazen T.C."/>
            <person name="Arkin A.P."/>
            <person name="Stahl D.A."/>
        </authorList>
    </citation>
    <scope>NUCLEOTIDE SEQUENCE [LARGE SCALE GENOMIC DNA]</scope>
    <source>
        <strain evidence="3">DP4</strain>
    </source>
</reference>